<evidence type="ECO:0000313" key="1">
    <source>
        <dbReference type="EMBL" id="MDK2127204.1"/>
    </source>
</evidence>
<reference evidence="1" key="1">
    <citation type="submission" date="2023-03" db="EMBL/GenBank/DDBJ databases">
        <title>Chitinimonas shenzhenensis gen. nov., sp. nov., a novel member of family Burkholderiaceae isolated from activated sludge collected in Shen Zhen, China.</title>
        <authorList>
            <person name="Wang X."/>
        </authorList>
    </citation>
    <scope>NUCLEOTIDE SEQUENCE</scope>
    <source>
        <strain evidence="1">DQS-5</strain>
    </source>
</reference>
<comment type="caution">
    <text evidence="1">The sequence shown here is derived from an EMBL/GenBank/DDBJ whole genome shotgun (WGS) entry which is preliminary data.</text>
</comment>
<feature type="non-terminal residue" evidence="1">
    <location>
        <position position="1"/>
    </location>
</feature>
<name>A0ABT7E4H3_9NEIS</name>
<protein>
    <submittedName>
        <fullName evidence="1">Uncharacterized protein</fullName>
    </submittedName>
</protein>
<keyword evidence="2" id="KW-1185">Reference proteome</keyword>
<organism evidence="1 2">
    <name type="scientific">Parachitinimonas caeni</name>
    <dbReference type="NCBI Taxonomy" id="3031301"/>
    <lineage>
        <taxon>Bacteria</taxon>
        <taxon>Pseudomonadati</taxon>
        <taxon>Pseudomonadota</taxon>
        <taxon>Betaproteobacteria</taxon>
        <taxon>Neisseriales</taxon>
        <taxon>Chitinibacteraceae</taxon>
        <taxon>Parachitinimonas</taxon>
    </lineage>
</organism>
<accession>A0ABT7E4H3</accession>
<evidence type="ECO:0000313" key="2">
    <source>
        <dbReference type="Proteomes" id="UP001172778"/>
    </source>
</evidence>
<gene>
    <name evidence="1" type="ORF">PZA18_24515</name>
</gene>
<sequence length="102" mass="11083">PTRFALVSAAGISVEKPQLPAFGQDPQLPEETLQPAGGVNLPGFLHVGTLPKQTGNYIYRLSTGGQTWYDRLSVNLEGGHRTLTLSNTNQRHAIVEVNYTIP</sequence>
<proteinExistence type="predicted"/>
<dbReference type="EMBL" id="JARRAF010000241">
    <property type="protein sequence ID" value="MDK2127204.1"/>
    <property type="molecule type" value="Genomic_DNA"/>
</dbReference>
<dbReference type="Proteomes" id="UP001172778">
    <property type="component" value="Unassembled WGS sequence"/>
</dbReference>
<dbReference type="RefSeq" id="WP_284103496.1">
    <property type="nucleotide sequence ID" value="NZ_JARRAF010000241.1"/>
</dbReference>
<feature type="non-terminal residue" evidence="1">
    <location>
        <position position="102"/>
    </location>
</feature>